<sequence>MNTNELRVWAEMHNIEKETIDGFWYYIKSFEEEEGEPFFEGNIDKDKLELTLNGVGLFIDAWSKDSYFQFGFDYVISYLPVIYKGQNLGTYKMFFKLDGEIFDDTFSPF</sequence>
<dbReference type="Proteomes" id="UP000319671">
    <property type="component" value="Unassembled WGS sequence"/>
</dbReference>
<dbReference type="RefSeq" id="WP_144568965.1">
    <property type="nucleotide sequence ID" value="NZ_VIVN01000045.1"/>
</dbReference>
<organism evidence="1 2">
    <name type="scientific">Neobacillus bataviensis</name>
    <dbReference type="NCBI Taxonomy" id="220685"/>
    <lineage>
        <taxon>Bacteria</taxon>
        <taxon>Bacillati</taxon>
        <taxon>Bacillota</taxon>
        <taxon>Bacilli</taxon>
        <taxon>Bacillales</taxon>
        <taxon>Bacillaceae</taxon>
        <taxon>Neobacillus</taxon>
    </lineage>
</organism>
<evidence type="ECO:0000313" key="1">
    <source>
        <dbReference type="EMBL" id="TWD86821.1"/>
    </source>
</evidence>
<comment type="caution">
    <text evidence="1">The sequence shown here is derived from an EMBL/GenBank/DDBJ whole genome shotgun (WGS) entry which is preliminary data.</text>
</comment>
<proteinExistence type="predicted"/>
<accession>A0A561C6H7</accession>
<reference evidence="1 2" key="1">
    <citation type="submission" date="2019-06" db="EMBL/GenBank/DDBJ databases">
        <title>Sorghum-associated microbial communities from plants grown in Nebraska, USA.</title>
        <authorList>
            <person name="Schachtman D."/>
        </authorList>
    </citation>
    <scope>NUCLEOTIDE SEQUENCE [LARGE SCALE GENOMIC DNA]</scope>
    <source>
        <strain evidence="1 2">2482</strain>
    </source>
</reference>
<evidence type="ECO:0000313" key="2">
    <source>
        <dbReference type="Proteomes" id="UP000319671"/>
    </source>
</evidence>
<name>A0A561C6H7_9BACI</name>
<gene>
    <name evidence="1" type="ORF">FB550_1452</name>
</gene>
<dbReference type="AlphaFoldDB" id="A0A561C6H7"/>
<dbReference type="EMBL" id="VIVN01000045">
    <property type="protein sequence ID" value="TWD86821.1"/>
    <property type="molecule type" value="Genomic_DNA"/>
</dbReference>
<keyword evidence="2" id="KW-1185">Reference proteome</keyword>
<protein>
    <submittedName>
        <fullName evidence="1">Uncharacterized protein</fullName>
    </submittedName>
</protein>